<evidence type="ECO:0000256" key="1">
    <source>
        <dbReference type="ARBA" id="ARBA00023239"/>
    </source>
</evidence>
<feature type="domain" description="Amidohydrolase-related" evidence="3">
    <location>
        <begin position="47"/>
        <end position="344"/>
    </location>
</feature>
<keyword evidence="5" id="KW-1185">Reference proteome</keyword>
<dbReference type="InterPro" id="IPR006680">
    <property type="entry name" value="Amidohydro-rel"/>
</dbReference>
<dbReference type="PROSITE" id="PS51318">
    <property type="entry name" value="TAT"/>
    <property type="match status" value="1"/>
</dbReference>
<dbReference type="EMBL" id="JABBGJ010000070">
    <property type="protein sequence ID" value="NMM04094.1"/>
    <property type="molecule type" value="Genomic_DNA"/>
</dbReference>
<evidence type="ECO:0000259" key="3">
    <source>
        <dbReference type="Pfam" id="PF04909"/>
    </source>
</evidence>
<comment type="caution">
    <text evidence="4">The sequence shown here is derived from an EMBL/GenBank/DDBJ whole genome shotgun (WGS) entry which is preliminary data.</text>
</comment>
<dbReference type="PANTHER" id="PTHR21240:SF28">
    <property type="entry name" value="ISO-OROTATE DECARBOXYLASE (EUROFUNG)"/>
    <property type="match status" value="1"/>
</dbReference>
<evidence type="ECO:0000256" key="2">
    <source>
        <dbReference type="SAM" id="SignalP"/>
    </source>
</evidence>
<keyword evidence="4" id="KW-0378">Hydrolase</keyword>
<dbReference type="Gene3D" id="3.20.20.140">
    <property type="entry name" value="Metal-dependent hydrolases"/>
    <property type="match status" value="1"/>
</dbReference>
<dbReference type="Proteomes" id="UP000544134">
    <property type="component" value="Unassembled WGS sequence"/>
</dbReference>
<sequence length="348" mass="37673">MSLFSTCSCCAPSSSGRRKFLAGTIAAAAATAVPKLASAAPGAQRIIDVHHHFEPGGKNYDGAPWTIENAVEQLGSNGVSTAIAFAGAIFTPEIEAGRARARQINEWSTKLCLDHPGRFGLFASIPMNDVDGALAEIAYAFDVLKADGIGIVTNYQSAWLGDPKFEPIFQELNRRKAVVFVHPVEAPCCTPATLSYEKPPVSVPWIEFPTNTARTILSLWAAGTTRRNPDVKFIFCHGGGVMPLLLGRIAGFSDWESVGQARLDAMFPDGIYAEFSKLYFDCAQAYAPEAFDLLRKIVPQSHLLFGSDYSYFPIRHSVEQFGKLKLPASSAKMILGGNAATLLPRWQA</sequence>
<dbReference type="GO" id="GO:0016787">
    <property type="term" value="F:hydrolase activity"/>
    <property type="evidence" value="ECO:0007669"/>
    <property type="project" value="UniProtKB-KW"/>
</dbReference>
<dbReference type="PANTHER" id="PTHR21240">
    <property type="entry name" value="2-AMINO-3-CARBOXYLMUCONATE-6-SEMIALDEHYDE DECARBOXYLASE"/>
    <property type="match status" value="1"/>
</dbReference>
<proteinExistence type="predicted"/>
<gene>
    <name evidence="4" type="ORF">HHL24_40325</name>
</gene>
<accession>A0A848IW54</accession>
<dbReference type="GO" id="GO:0016831">
    <property type="term" value="F:carboxy-lyase activity"/>
    <property type="evidence" value="ECO:0007669"/>
    <property type="project" value="InterPro"/>
</dbReference>
<dbReference type="InterPro" id="IPR032465">
    <property type="entry name" value="ACMSD"/>
</dbReference>
<dbReference type="Pfam" id="PF04909">
    <property type="entry name" value="Amidohydro_2"/>
    <property type="match status" value="1"/>
</dbReference>
<keyword evidence="1" id="KW-0456">Lyase</keyword>
<name>A0A848IW54_9BURK</name>
<dbReference type="AlphaFoldDB" id="A0A848IW54"/>
<keyword evidence="2" id="KW-0732">Signal</keyword>
<evidence type="ECO:0000313" key="5">
    <source>
        <dbReference type="Proteomes" id="UP000544134"/>
    </source>
</evidence>
<dbReference type="InterPro" id="IPR032466">
    <property type="entry name" value="Metal_Hydrolase"/>
</dbReference>
<dbReference type="RefSeq" id="WP_169490861.1">
    <property type="nucleotide sequence ID" value="NZ_JABBGJ010000070.1"/>
</dbReference>
<feature type="signal peptide" evidence="2">
    <location>
        <begin position="1"/>
        <end position="39"/>
    </location>
</feature>
<dbReference type="InterPro" id="IPR006311">
    <property type="entry name" value="TAT_signal"/>
</dbReference>
<reference evidence="4 5" key="1">
    <citation type="submission" date="2020-04" db="EMBL/GenBank/DDBJ databases">
        <title>Paraburkholderia sp. RP-4-7 isolated from soil.</title>
        <authorList>
            <person name="Dahal R.H."/>
        </authorList>
    </citation>
    <scope>NUCLEOTIDE SEQUENCE [LARGE SCALE GENOMIC DNA]</scope>
    <source>
        <strain evidence="4 5">RP-4-7</strain>
    </source>
</reference>
<organism evidence="4 5">
    <name type="scientific">Paraburkholderia polaris</name>
    <dbReference type="NCBI Taxonomy" id="2728848"/>
    <lineage>
        <taxon>Bacteria</taxon>
        <taxon>Pseudomonadati</taxon>
        <taxon>Pseudomonadota</taxon>
        <taxon>Betaproteobacteria</taxon>
        <taxon>Burkholderiales</taxon>
        <taxon>Burkholderiaceae</taxon>
        <taxon>Paraburkholderia</taxon>
    </lineage>
</organism>
<dbReference type="GO" id="GO:0019748">
    <property type="term" value="P:secondary metabolic process"/>
    <property type="evidence" value="ECO:0007669"/>
    <property type="project" value="TreeGrafter"/>
</dbReference>
<feature type="chain" id="PRO_5032588022" evidence="2">
    <location>
        <begin position="40"/>
        <end position="348"/>
    </location>
</feature>
<protein>
    <submittedName>
        <fullName evidence="4">Amidohydrolase</fullName>
    </submittedName>
</protein>
<dbReference type="SUPFAM" id="SSF51556">
    <property type="entry name" value="Metallo-dependent hydrolases"/>
    <property type="match status" value="1"/>
</dbReference>
<dbReference type="GO" id="GO:0005737">
    <property type="term" value="C:cytoplasm"/>
    <property type="evidence" value="ECO:0007669"/>
    <property type="project" value="TreeGrafter"/>
</dbReference>
<evidence type="ECO:0000313" key="4">
    <source>
        <dbReference type="EMBL" id="NMM04094.1"/>
    </source>
</evidence>